<dbReference type="InterPro" id="IPR035908">
    <property type="entry name" value="F0_ATP_A_sf"/>
</dbReference>
<dbReference type="PROSITE" id="PS00449">
    <property type="entry name" value="ATPASE_A"/>
    <property type="match status" value="1"/>
</dbReference>
<dbReference type="RefSeq" id="WP_038266005.1">
    <property type="nucleotide sequence ID" value="NZ_FSRH01000005.1"/>
</dbReference>
<keyword evidence="6 11" id="KW-0375">Hydrogen ion transport</keyword>
<keyword evidence="14" id="KW-1185">Reference proteome</keyword>
<dbReference type="EMBL" id="JJMM01000013">
    <property type="protein sequence ID" value="KDR94811.1"/>
    <property type="molecule type" value="Genomic_DNA"/>
</dbReference>
<evidence type="ECO:0000256" key="7">
    <source>
        <dbReference type="ARBA" id="ARBA00022989"/>
    </source>
</evidence>
<dbReference type="CDD" id="cd00310">
    <property type="entry name" value="ATP-synt_Fo_a_6"/>
    <property type="match status" value="1"/>
</dbReference>
<gene>
    <name evidence="11 13" type="primary">atpB</name>
    <name evidence="13" type="ORF">CLIT_13c01330</name>
</gene>
<keyword evidence="3 11" id="KW-0813">Transport</keyword>
<protein>
    <recommendedName>
        <fullName evidence="11 12">ATP synthase subunit a</fullName>
    </recommendedName>
    <alternativeName>
        <fullName evidence="11">ATP synthase F0 sector subunit a</fullName>
    </alternativeName>
    <alternativeName>
        <fullName evidence="11">F-ATPase subunit 6</fullName>
    </alternativeName>
</protein>
<evidence type="ECO:0000256" key="9">
    <source>
        <dbReference type="ARBA" id="ARBA00023136"/>
    </source>
</evidence>
<keyword evidence="5 11" id="KW-0812">Transmembrane</keyword>
<comment type="function">
    <text evidence="11 12">Key component of the proton channel; it plays a direct role in the translocation of protons across the membrane.</text>
</comment>
<dbReference type="HAMAP" id="MF_01393">
    <property type="entry name" value="ATP_synth_a_bact"/>
    <property type="match status" value="1"/>
</dbReference>
<feature type="transmembrane region" description="Helical" evidence="11">
    <location>
        <begin position="102"/>
        <end position="120"/>
    </location>
</feature>
<dbReference type="GO" id="GO:0005886">
    <property type="term" value="C:plasma membrane"/>
    <property type="evidence" value="ECO:0007669"/>
    <property type="project" value="UniProtKB-SubCell"/>
</dbReference>
<dbReference type="AlphaFoldDB" id="A0A069RCR6"/>
<dbReference type="Pfam" id="PF00119">
    <property type="entry name" value="ATP-synt_A"/>
    <property type="match status" value="1"/>
</dbReference>
<dbReference type="SUPFAM" id="SSF81336">
    <property type="entry name" value="F1F0 ATP synthase subunit A"/>
    <property type="match status" value="1"/>
</dbReference>
<dbReference type="PANTHER" id="PTHR42823:SF3">
    <property type="entry name" value="ATP SYNTHASE SUBUNIT A, CHLOROPLASTIC"/>
    <property type="match status" value="1"/>
</dbReference>
<evidence type="ECO:0000256" key="10">
    <source>
        <dbReference type="ARBA" id="ARBA00023310"/>
    </source>
</evidence>
<keyword evidence="10 11" id="KW-0066">ATP synthesis</keyword>
<organism evidence="13 14">
    <name type="scientific">Peptoclostridium litorale DSM 5388</name>
    <dbReference type="NCBI Taxonomy" id="1121324"/>
    <lineage>
        <taxon>Bacteria</taxon>
        <taxon>Bacillati</taxon>
        <taxon>Bacillota</taxon>
        <taxon>Clostridia</taxon>
        <taxon>Peptostreptococcales</taxon>
        <taxon>Peptoclostridiaceae</taxon>
        <taxon>Peptoclostridium</taxon>
    </lineage>
</organism>
<feature type="transmembrane region" description="Helical" evidence="11">
    <location>
        <begin position="12"/>
        <end position="35"/>
    </location>
</feature>
<dbReference type="GO" id="GO:0042777">
    <property type="term" value="P:proton motive force-driven plasma membrane ATP synthesis"/>
    <property type="evidence" value="ECO:0007669"/>
    <property type="project" value="TreeGrafter"/>
</dbReference>
<evidence type="ECO:0000256" key="11">
    <source>
        <dbReference type="HAMAP-Rule" id="MF_01393"/>
    </source>
</evidence>
<reference evidence="13 14" key="1">
    <citation type="submission" date="2014-03" db="EMBL/GenBank/DDBJ databases">
        <title>Genome sequence of Clostridium litorale W6, DSM 5388.</title>
        <authorList>
            <person name="Poehlein A."/>
            <person name="Jagirdar A."/>
            <person name="Khonsari B."/>
            <person name="Chibani C.M."/>
            <person name="Gutierrez Gutierrez D.A."/>
            <person name="Davydova E."/>
            <person name="Alghaithi H.S."/>
            <person name="Nair K.P."/>
            <person name="Dhamotharan K."/>
            <person name="Chandran L."/>
            <person name="G W."/>
            <person name="Daniel R."/>
        </authorList>
    </citation>
    <scope>NUCLEOTIDE SEQUENCE [LARGE SCALE GENOMIC DNA]</scope>
    <source>
        <strain evidence="13 14">W6</strain>
    </source>
</reference>
<keyword evidence="4 11" id="KW-0138">CF(0)</keyword>
<evidence type="ECO:0000313" key="14">
    <source>
        <dbReference type="Proteomes" id="UP000027946"/>
    </source>
</evidence>
<sequence>MNGPKIMFHIGGIGISETITTTWLIMLVLITFAYVGTRKLEKVPGKLQNFVELLVDAFYGMVEQTMGKHNLGYTPYIGTLFLLFMLANLVGLLGLRAPTADLNTTLAMALVTFVLVQAQGLRTKGVGGYFKGYLEPLPALLPLNLIGELANPVSLSFRLFGNIAGGMVITSLLYGFLAWVSTGLVGLPIPIFQVGIPAVLSIYFDLFTGVLQAFIFTMLTMVFVAMAE</sequence>
<evidence type="ECO:0000256" key="8">
    <source>
        <dbReference type="ARBA" id="ARBA00023065"/>
    </source>
</evidence>
<feature type="transmembrane region" description="Helical" evidence="11">
    <location>
        <begin position="172"/>
        <end position="196"/>
    </location>
</feature>
<keyword evidence="9 11" id="KW-0472">Membrane</keyword>
<feature type="transmembrane region" description="Helical" evidence="11">
    <location>
        <begin position="76"/>
        <end position="95"/>
    </location>
</feature>
<dbReference type="eggNOG" id="COG0356">
    <property type="taxonomic scope" value="Bacteria"/>
</dbReference>
<dbReference type="InterPro" id="IPR045082">
    <property type="entry name" value="ATP_syn_F0_a_bact/chloroplast"/>
</dbReference>
<dbReference type="InterPro" id="IPR023011">
    <property type="entry name" value="ATP_synth_F0_asu_AS"/>
</dbReference>
<proteinExistence type="inferred from homology"/>
<comment type="caution">
    <text evidence="13">The sequence shown here is derived from an EMBL/GenBank/DDBJ whole genome shotgun (WGS) entry which is preliminary data.</text>
</comment>
<dbReference type="PANTHER" id="PTHR42823">
    <property type="entry name" value="ATP SYNTHASE SUBUNIT A, CHLOROPLASTIC"/>
    <property type="match status" value="1"/>
</dbReference>
<evidence type="ECO:0000256" key="2">
    <source>
        <dbReference type="ARBA" id="ARBA00006810"/>
    </source>
</evidence>
<feature type="transmembrane region" description="Helical" evidence="11">
    <location>
        <begin position="202"/>
        <end position="227"/>
    </location>
</feature>
<dbReference type="STRING" id="1121324.CLIT_13c01330"/>
<dbReference type="NCBIfam" id="TIGR01131">
    <property type="entry name" value="ATP_synt_6_or_A"/>
    <property type="match status" value="1"/>
</dbReference>
<comment type="similarity">
    <text evidence="2 11 12">Belongs to the ATPase A chain family.</text>
</comment>
<comment type="subcellular location">
    <subcellularLocation>
        <location evidence="11 12">Cell membrane</location>
        <topology evidence="11 12">Multi-pass membrane protein</topology>
    </subcellularLocation>
    <subcellularLocation>
        <location evidence="1">Membrane</location>
        <topology evidence="1">Multi-pass membrane protein</topology>
    </subcellularLocation>
</comment>
<evidence type="ECO:0000256" key="12">
    <source>
        <dbReference type="RuleBase" id="RU000483"/>
    </source>
</evidence>
<dbReference type="InterPro" id="IPR000568">
    <property type="entry name" value="ATP_synth_F0_asu"/>
</dbReference>
<evidence type="ECO:0000256" key="1">
    <source>
        <dbReference type="ARBA" id="ARBA00004141"/>
    </source>
</evidence>
<evidence type="ECO:0000256" key="5">
    <source>
        <dbReference type="ARBA" id="ARBA00022692"/>
    </source>
</evidence>
<accession>A0A069RCR6</accession>
<dbReference type="GO" id="GO:0046933">
    <property type="term" value="F:proton-transporting ATP synthase activity, rotational mechanism"/>
    <property type="evidence" value="ECO:0007669"/>
    <property type="project" value="UniProtKB-UniRule"/>
</dbReference>
<dbReference type="Proteomes" id="UP000027946">
    <property type="component" value="Unassembled WGS sequence"/>
</dbReference>
<dbReference type="Gene3D" id="1.20.120.220">
    <property type="entry name" value="ATP synthase, F0 complex, subunit A"/>
    <property type="match status" value="1"/>
</dbReference>
<keyword evidence="7 11" id="KW-1133">Transmembrane helix</keyword>
<keyword evidence="8 11" id="KW-0406">Ion transport</keyword>
<dbReference type="GO" id="GO:0045259">
    <property type="term" value="C:proton-transporting ATP synthase complex"/>
    <property type="evidence" value="ECO:0007669"/>
    <property type="project" value="UniProtKB-KW"/>
</dbReference>
<name>A0A069RCR6_PEPLI</name>
<evidence type="ECO:0000313" key="13">
    <source>
        <dbReference type="EMBL" id="KDR94811.1"/>
    </source>
</evidence>
<dbReference type="OrthoDB" id="9789241at2"/>
<dbReference type="PRINTS" id="PR00123">
    <property type="entry name" value="ATPASEA"/>
</dbReference>
<keyword evidence="11" id="KW-1003">Cell membrane</keyword>
<evidence type="ECO:0000256" key="4">
    <source>
        <dbReference type="ARBA" id="ARBA00022547"/>
    </source>
</evidence>
<evidence type="ECO:0000256" key="6">
    <source>
        <dbReference type="ARBA" id="ARBA00022781"/>
    </source>
</evidence>
<evidence type="ECO:0000256" key="3">
    <source>
        <dbReference type="ARBA" id="ARBA00022448"/>
    </source>
</evidence>